<name>F9WB47_TRYCI</name>
<gene>
    <name evidence="1" type="ORF">TCIL3000_0_50880</name>
</gene>
<dbReference type="AlphaFoldDB" id="F9WB47"/>
<comment type="caution">
    <text evidence="1">The sequence shown here is derived from an EMBL/GenBank/DDBJ whole genome shotgun (WGS) entry which is preliminary data.</text>
</comment>
<organism evidence="1 2">
    <name type="scientific">Trypanosoma congolense (strain IL3000)</name>
    <dbReference type="NCBI Taxonomy" id="1068625"/>
    <lineage>
        <taxon>Eukaryota</taxon>
        <taxon>Discoba</taxon>
        <taxon>Euglenozoa</taxon>
        <taxon>Kinetoplastea</taxon>
        <taxon>Metakinetoplastina</taxon>
        <taxon>Trypanosomatida</taxon>
        <taxon>Trypanosomatidae</taxon>
        <taxon>Trypanosoma</taxon>
        <taxon>Nannomonas</taxon>
    </lineage>
</organism>
<dbReference type="OMA" id="ILHENAC"/>
<dbReference type="EMBL" id="CAEQ01001530">
    <property type="protein sequence ID" value="CCD14478.1"/>
    <property type="molecule type" value="Genomic_DNA"/>
</dbReference>
<sequence>MIQFNEVFMRTTLLLRVKRENVVDEQLRSHYDAVRHIVLSAFPSADVVFINPAFGNAMLDAGDDNGFMTQLRQMAYGSNRASALPVRRGPFSGCCSPREVAAWRSLYTKSPPQRPLREDAADPCWTPHAVVYVGGFESPDLHRVAAPKLFAEIPLLISDRERHITAGGRTFEGAPYKIPKFATKTLHKETLLQGKGCAVHEPDLLELAVPHAVGQTERRTRTLLSFAGLEATVEALHRIEEPAKRGALRPAFGYSAAALRCALPAAVVKAARLLRQWNSLWAPVPLSAAFWLSAVGHYVGSDAASRSVNSGTTGEENIDLLTKELALSTASLVNEKPESCCVNYFLPVEELNQERGVKELLSIGPRLPVGRMHEVFVNSFMESGTD</sequence>
<proteinExistence type="predicted"/>
<protein>
    <submittedName>
        <fullName evidence="1">WGS project CAEQ00000000 data, annotated contig 2060</fullName>
    </submittedName>
</protein>
<reference evidence="1 2" key="2">
    <citation type="journal article" date="2012" name="Proc. Natl. Acad. Sci. U.S.A.">
        <title>Antigenic diversity is generated by distinct evolutionary mechanisms in African trypanosome species.</title>
        <authorList>
            <person name="Jackson A.P."/>
            <person name="Berry A."/>
            <person name="Aslett M."/>
            <person name="Allison H.C."/>
            <person name="Burton P."/>
            <person name="Vavrova-Anderson J."/>
            <person name="Brown R."/>
            <person name="Browne H."/>
            <person name="Corton N."/>
            <person name="Hauser H."/>
            <person name="Gamble J."/>
            <person name="Gilderthorp R."/>
            <person name="Marcello L."/>
            <person name="McQuillan J."/>
            <person name="Otto T.D."/>
            <person name="Quail M.A."/>
            <person name="Sanders M.J."/>
            <person name="van Tonder A."/>
            <person name="Ginger M.L."/>
            <person name="Field M.C."/>
            <person name="Barry J.D."/>
            <person name="Hertz-Fowler C."/>
            <person name="Berriman M."/>
        </authorList>
    </citation>
    <scope>NUCLEOTIDE SEQUENCE [LARGE SCALE GENOMIC DNA]</scope>
    <source>
        <strain evidence="1 2">IL3000</strain>
    </source>
</reference>
<evidence type="ECO:0000313" key="1">
    <source>
        <dbReference type="EMBL" id="CCD14478.1"/>
    </source>
</evidence>
<dbReference type="Proteomes" id="UP000000702">
    <property type="component" value="Unassembled WGS sequence"/>
</dbReference>
<keyword evidence="2" id="KW-1185">Reference proteome</keyword>
<dbReference type="VEuPathDB" id="TriTrypDB:TcIL3000_0_50880"/>
<evidence type="ECO:0000313" key="2">
    <source>
        <dbReference type="Proteomes" id="UP000000702"/>
    </source>
</evidence>
<reference evidence="2" key="1">
    <citation type="submission" date="2011-07" db="EMBL/GenBank/DDBJ databases">
        <title>Divergent evolution of antigenic variation in African trypanosomes.</title>
        <authorList>
            <person name="Jackson A.P."/>
            <person name="Berry A."/>
            <person name="Allison H.C."/>
            <person name="Burton P."/>
            <person name="Anderson J."/>
            <person name="Aslett M."/>
            <person name="Brown R."/>
            <person name="Corton N."/>
            <person name="Harris D."/>
            <person name="Hauser H."/>
            <person name="Gamble J."/>
            <person name="Gilderthorp R."/>
            <person name="McQuillan J."/>
            <person name="Quail M.A."/>
            <person name="Sanders M."/>
            <person name="Van Tonder A."/>
            <person name="Ginger M.L."/>
            <person name="Donelson J.E."/>
            <person name="Field M.C."/>
            <person name="Barry J.D."/>
            <person name="Berriman M."/>
            <person name="Hertz-Fowler C."/>
        </authorList>
    </citation>
    <scope>NUCLEOTIDE SEQUENCE [LARGE SCALE GENOMIC DNA]</scope>
    <source>
        <strain evidence="2">IL3000</strain>
    </source>
</reference>
<accession>F9WB47</accession>